<evidence type="ECO:0000313" key="4">
    <source>
        <dbReference type="Proteomes" id="UP000219285"/>
    </source>
</evidence>
<organism evidence="3 4">
    <name type="scientific">Alteromonas pelagimontana</name>
    <dbReference type="NCBI Taxonomy" id="1858656"/>
    <lineage>
        <taxon>Bacteria</taxon>
        <taxon>Pseudomonadati</taxon>
        <taxon>Pseudomonadota</taxon>
        <taxon>Gammaproteobacteria</taxon>
        <taxon>Alteromonadales</taxon>
        <taxon>Alteromonadaceae</taxon>
        <taxon>Alteromonas/Salinimonas group</taxon>
        <taxon>Alteromonas</taxon>
    </lineage>
</organism>
<keyword evidence="4" id="KW-1185">Reference proteome</keyword>
<dbReference type="InterPro" id="IPR002035">
    <property type="entry name" value="VWF_A"/>
</dbReference>
<feature type="signal peptide" evidence="1">
    <location>
        <begin position="1"/>
        <end position="24"/>
    </location>
</feature>
<dbReference type="KEGG" id="apel:CA267_007405"/>
<feature type="domain" description="VWFA" evidence="2">
    <location>
        <begin position="30"/>
        <end position="218"/>
    </location>
</feature>
<dbReference type="InterPro" id="IPR036465">
    <property type="entry name" value="vWFA_dom_sf"/>
</dbReference>
<dbReference type="EMBL" id="CP052766">
    <property type="protein sequence ID" value="QJR80616.1"/>
    <property type="molecule type" value="Genomic_DNA"/>
</dbReference>
<reference evidence="4" key="1">
    <citation type="submission" date="2014-12" db="EMBL/GenBank/DDBJ databases">
        <title>Complete genome sequence of a multi-drug resistant Klebsiella pneumoniae.</title>
        <authorList>
            <person name="Hua X."/>
            <person name="Chen Q."/>
            <person name="Li X."/>
            <person name="Feng Y."/>
            <person name="Ruan Z."/>
            <person name="Yu Y."/>
        </authorList>
    </citation>
    <scope>NUCLEOTIDE SEQUENCE [LARGE SCALE GENOMIC DNA]</scope>
    <source>
        <strain evidence="4">5.12</strain>
    </source>
</reference>
<dbReference type="PROSITE" id="PS50234">
    <property type="entry name" value="VWFA"/>
    <property type="match status" value="1"/>
</dbReference>
<dbReference type="AlphaFoldDB" id="A0A6M4MEM4"/>
<evidence type="ECO:0000259" key="2">
    <source>
        <dbReference type="PROSITE" id="PS50234"/>
    </source>
</evidence>
<sequence>MSVTTPIKLFFALLLLACGTLAHAGPIKTDIVLLVDESGSMGNGRDSLIHANLAAHINSFSDALASQGVEARFALIGFGLAGNLFRQLSDFGSAETFSSAANQLSSGGNTEPAYDAMAFALDSLNRYFVTQPLAYATDAIKNFILFTDEGDNSREFDKSAIATTLAENSALLNAVVPSDSSTTSGFVELALETGGRVFDLNELETTSAQQAQSFLAQLGLAKAEETFDFCRQHSIHAACSGVGPPSVSESGTGALAMLFLTWLWFRRFIRG</sequence>
<evidence type="ECO:0000256" key="1">
    <source>
        <dbReference type="SAM" id="SignalP"/>
    </source>
</evidence>
<proteinExistence type="predicted"/>
<dbReference type="Gene3D" id="3.40.50.410">
    <property type="entry name" value="von Willebrand factor, type A domain"/>
    <property type="match status" value="1"/>
</dbReference>
<dbReference type="SMART" id="SM00327">
    <property type="entry name" value="VWA"/>
    <property type="match status" value="1"/>
</dbReference>
<accession>A0A6M4MEM4</accession>
<protein>
    <submittedName>
        <fullName evidence="3">VWA domain-containing protein</fullName>
    </submittedName>
</protein>
<dbReference type="Proteomes" id="UP000219285">
    <property type="component" value="Chromosome"/>
</dbReference>
<evidence type="ECO:0000313" key="3">
    <source>
        <dbReference type="EMBL" id="QJR80616.1"/>
    </source>
</evidence>
<gene>
    <name evidence="3" type="ORF">CA267_007405</name>
</gene>
<reference evidence="3 4" key="2">
    <citation type="submission" date="2020-04" db="EMBL/GenBank/DDBJ databases">
        <title>Complete genome sequence of Alteromonas pelagimontana 5.12T.</title>
        <authorList>
            <person name="Sinha R.K."/>
            <person name="Krishnan K.P."/>
            <person name="Kurian J.P."/>
        </authorList>
    </citation>
    <scope>NUCLEOTIDE SEQUENCE [LARGE SCALE GENOMIC DNA]</scope>
    <source>
        <strain evidence="3 4">5.12</strain>
    </source>
</reference>
<name>A0A6M4MEM4_9ALTE</name>
<keyword evidence="1" id="KW-0732">Signal</keyword>
<dbReference type="CDD" id="cd00198">
    <property type="entry name" value="vWFA"/>
    <property type="match status" value="1"/>
</dbReference>
<dbReference type="SUPFAM" id="SSF53300">
    <property type="entry name" value="vWA-like"/>
    <property type="match status" value="1"/>
</dbReference>
<dbReference type="Pfam" id="PF00092">
    <property type="entry name" value="VWA"/>
    <property type="match status" value="1"/>
</dbReference>
<dbReference type="RefSeq" id="WP_075608078.1">
    <property type="nucleotide sequence ID" value="NZ_CP052766.1"/>
</dbReference>
<feature type="chain" id="PRO_5026787997" evidence="1">
    <location>
        <begin position="25"/>
        <end position="271"/>
    </location>
</feature>